<comment type="caution">
    <text evidence="1">The sequence shown here is derived from an EMBL/GenBank/DDBJ whole genome shotgun (WGS) entry which is preliminary data.</text>
</comment>
<evidence type="ECO:0000313" key="2">
    <source>
        <dbReference type="Proteomes" id="UP001177670"/>
    </source>
</evidence>
<reference evidence="1" key="1">
    <citation type="submission" date="2021-10" db="EMBL/GenBank/DDBJ databases">
        <title>Melipona bicolor Genome sequencing and assembly.</title>
        <authorList>
            <person name="Araujo N.S."/>
            <person name="Arias M.C."/>
        </authorList>
    </citation>
    <scope>NUCLEOTIDE SEQUENCE</scope>
    <source>
        <strain evidence="1">USP_2M_L1-L4_2017</strain>
        <tissue evidence="1">Whole body</tissue>
    </source>
</reference>
<dbReference type="Proteomes" id="UP001177670">
    <property type="component" value="Unassembled WGS sequence"/>
</dbReference>
<dbReference type="EMBL" id="JAHYIQ010000005">
    <property type="protein sequence ID" value="KAK1132000.1"/>
    <property type="molecule type" value="Genomic_DNA"/>
</dbReference>
<keyword evidence="2" id="KW-1185">Reference proteome</keyword>
<name>A0AA40KTA9_9HYME</name>
<accession>A0AA40KTA9</accession>
<proteinExistence type="predicted"/>
<evidence type="ECO:0000313" key="1">
    <source>
        <dbReference type="EMBL" id="KAK1132000.1"/>
    </source>
</evidence>
<sequence>MFNDRSNCSLEDVALIVNTVRETKEQSVFANSVRRIQYLSSADFSFSTNLLDGVPSSDYVRTPIITRTWNMQCKLKHRSIVQKGINAVLSLLDRRTADFQTYRAQLLFNRDLKCLSDVRHGI</sequence>
<gene>
    <name evidence="1" type="ORF">K0M31_016142</name>
</gene>
<protein>
    <submittedName>
        <fullName evidence="1">Uncharacterized protein</fullName>
    </submittedName>
</protein>
<organism evidence="1 2">
    <name type="scientific">Melipona bicolor</name>
    <dbReference type="NCBI Taxonomy" id="60889"/>
    <lineage>
        <taxon>Eukaryota</taxon>
        <taxon>Metazoa</taxon>
        <taxon>Ecdysozoa</taxon>
        <taxon>Arthropoda</taxon>
        <taxon>Hexapoda</taxon>
        <taxon>Insecta</taxon>
        <taxon>Pterygota</taxon>
        <taxon>Neoptera</taxon>
        <taxon>Endopterygota</taxon>
        <taxon>Hymenoptera</taxon>
        <taxon>Apocrita</taxon>
        <taxon>Aculeata</taxon>
        <taxon>Apoidea</taxon>
        <taxon>Anthophila</taxon>
        <taxon>Apidae</taxon>
        <taxon>Melipona</taxon>
    </lineage>
</organism>
<dbReference type="AlphaFoldDB" id="A0AA40KTA9"/>